<evidence type="ECO:0000313" key="2">
    <source>
        <dbReference type="EMBL" id="AAB57739.1"/>
    </source>
</evidence>
<dbReference type="Pfam" id="PF13516">
    <property type="entry name" value="LRR_6"/>
    <property type="match status" value="3"/>
</dbReference>
<feature type="compositionally biased region" description="Low complexity" evidence="1">
    <location>
        <begin position="902"/>
        <end position="932"/>
    </location>
</feature>
<dbReference type="SMR" id="P90630"/>
<name>P90630_ACACA</name>
<evidence type="ECO:0007829" key="3">
    <source>
        <dbReference type="PDB" id="2DRK"/>
    </source>
</evidence>
<feature type="compositionally biased region" description="Acidic residues" evidence="1">
    <location>
        <begin position="889"/>
        <end position="898"/>
    </location>
</feature>
<dbReference type="InterPro" id="IPR011993">
    <property type="entry name" value="PH-like_dom_sf"/>
</dbReference>
<reference evidence="2" key="1">
    <citation type="journal article" date="1997" name="Proc. Natl. Acad. Sci. U.S.A.">
        <title>The myosin-I-binding protein Acan125 binds the SH3 domain and belongs to the superfamily of leucine-rich repeat proteins.</title>
        <authorList>
            <person name="Xu P."/>
            <person name="Mitchelhill K.I."/>
            <person name="Kobe B."/>
            <person name="Kemp B.E."/>
            <person name="Zot H.G."/>
        </authorList>
    </citation>
    <scope>NUCLEOTIDE SEQUENCE</scope>
    <source>
        <strain evidence="2">Neff</strain>
    </source>
</reference>
<sequence>MRSRSSSSGGGSTIMAKPVTEAEQQSVASILGQRKDELQYVGWVAELVKKKAEERVVVVGKWRIYFFSLVKGAAKLLRDAHLLELKEIKSTDSTTLVELVFKTFSVPLGNCAADDLITAIRQSYEDVFFNLPPAIKCKLNVTPESRLRDVEGPAQATLAKNCGGFSGTYQALCDFYGIPVRADICWDMDNLLPANHVKKFNMKEFEQPVTPNELKALVDTLHFNNYFIGFVARDYRLDKDSMKVLTDMIGVNTKMEELVLSRVEGTASAFEELGQAIAKNRNSALTSIDWSNNLIKDAGVAALAAAVASMGHGLTSISLKGGDATKKGTVALCTAFKKNVEMSRTLTVLNLAGNRLDSDGTSALAAFVSGPNALQTLNISGTAANLEMLLPAVMRGCTELEKFNISHNKVTAKTGPELKKFLQSCGRLSELHMRDTAVPVQVVRDVIKAIIGNNFITDFQLDLAANKLGVLGANMLAGLAAEITTIKSLDLTDNDFGDEGMSIIADGLCHNSSLRELHLGDNWTRNKTKARSQAVDNLIELISSECPLHKLDLSCKVADNQIKTDILPFIYSLATNDTLKELDISGNAMGDKVGIALGKAFQINRTLSSLIWDRNGTRYAGFLGLKNGLERNNVLVNMPVPVFDISDLLKNEKPESALQVQQVVLHISEYIARNQSPKSKFAQGEDFSQHISLMGTGAQEEVQKLRQRIRAGQEEFTPGQAAVLKDAEENDNRIAAMQRIQDEVQQALADEVASKLGQFASQLVPFLASTHDQLIDRVVDQVKEYKGFEKSAVEKLKMDLKENAKTSLSKDAINKILAKSAASEITSEMTQGFVSSVSLTVDFVFDSLLDKLDSIYYSQKGGAPTPRSQVESADTRAESLPETSTADDTPSEASEEEPNLGSESSDTSDLPTTTTDAAAAAEEAEPAVSVPARPTGVPMGGVALPFGAMRTGMPAMPMGGVVLRPTGSPLSQSATDRPKPVPPPRGAKPAPPPRTAKPLSFSQQPVLMPKPELLQPTTPTKPAAEPVTPVKKPEKEVKKNDTPAKKPEKDSKKPEKPAKSPKKPEKSLAKSKEPEPASADMTELEAAESNLTHMTKDRPMGPQRRRPQRKPQRRPMMSTAD</sequence>
<dbReference type="GO" id="GO:0034315">
    <property type="term" value="P:regulation of Arp2/3 complex-mediated actin nucleation"/>
    <property type="evidence" value="ECO:0007669"/>
    <property type="project" value="TreeGrafter"/>
</dbReference>
<protein>
    <submittedName>
        <fullName evidence="2">Myosin-I binding protein Acan125</fullName>
    </submittedName>
</protein>
<dbReference type="PIR" id="T02764">
    <property type="entry name" value="T02764"/>
</dbReference>
<dbReference type="InterPro" id="IPR032675">
    <property type="entry name" value="LRR_dom_sf"/>
</dbReference>
<dbReference type="Gene3D" id="2.30.29.30">
    <property type="entry name" value="Pleckstrin-homology domain (PH domain)/Phosphotyrosine-binding domain (PTB)"/>
    <property type="match status" value="1"/>
</dbReference>
<feature type="compositionally biased region" description="Basic and acidic residues" evidence="1">
    <location>
        <begin position="1031"/>
        <end position="1075"/>
    </location>
</feature>
<keyword evidence="3" id="KW-0002">3D-structure</keyword>
<dbReference type="PANTHER" id="PTHR24112:SF65">
    <property type="entry name" value="PROTEIN CARMIL"/>
    <property type="match status" value="1"/>
</dbReference>
<feature type="region of interest" description="Disordered" evidence="1">
    <location>
        <begin position="860"/>
        <end position="935"/>
    </location>
</feature>
<feature type="region of interest" description="Disordered" evidence="1">
    <location>
        <begin position="957"/>
        <end position="1121"/>
    </location>
</feature>
<feature type="compositionally biased region" description="Basic residues" evidence="1">
    <location>
        <begin position="1103"/>
        <end position="1113"/>
    </location>
</feature>
<dbReference type="EvolutionaryTrace" id="P90630"/>
<dbReference type="EMBL" id="U89688">
    <property type="protein sequence ID" value="AAB57739.1"/>
    <property type="molecule type" value="mRNA"/>
</dbReference>
<dbReference type="PDBsum" id="2DRK"/>
<dbReference type="GO" id="GO:0005886">
    <property type="term" value="C:plasma membrane"/>
    <property type="evidence" value="ECO:0007669"/>
    <property type="project" value="TreeGrafter"/>
</dbReference>
<organism evidence="2">
    <name type="scientific">Acanthamoeba castellanii</name>
    <name type="common">Amoeba</name>
    <dbReference type="NCBI Taxonomy" id="5755"/>
    <lineage>
        <taxon>Eukaryota</taxon>
        <taxon>Amoebozoa</taxon>
        <taxon>Discosea</taxon>
        <taxon>Longamoebia</taxon>
        <taxon>Centramoebida</taxon>
        <taxon>Acanthamoebidae</taxon>
        <taxon>Acanthamoeba</taxon>
    </lineage>
</organism>
<dbReference type="InterPro" id="IPR001611">
    <property type="entry name" value="Leu-rich_rpt"/>
</dbReference>
<dbReference type="SUPFAM" id="SSF52047">
    <property type="entry name" value="RNI-like"/>
    <property type="match status" value="1"/>
</dbReference>
<dbReference type="AlphaFoldDB" id="P90630"/>
<dbReference type="PANTHER" id="PTHR24112">
    <property type="entry name" value="LEUCINE-RICH REPEAT, ISOFORM F-RELATED"/>
    <property type="match status" value="1"/>
</dbReference>
<dbReference type="VEuPathDB" id="AmoebaDB:ACA1_218370"/>
<dbReference type="SMART" id="SM00368">
    <property type="entry name" value="LRR_RI"/>
    <property type="match status" value="5"/>
</dbReference>
<dbReference type="GO" id="GO:0016477">
    <property type="term" value="P:cell migration"/>
    <property type="evidence" value="ECO:0007669"/>
    <property type="project" value="TreeGrafter"/>
</dbReference>
<feature type="compositionally biased region" description="Pro residues" evidence="1">
    <location>
        <begin position="980"/>
        <end position="995"/>
    </location>
</feature>
<evidence type="ECO:0000256" key="1">
    <source>
        <dbReference type="SAM" id="MobiDB-lite"/>
    </source>
</evidence>
<accession>P90630</accession>
<dbReference type="Gene3D" id="3.80.10.10">
    <property type="entry name" value="Ribonuclease Inhibitor"/>
    <property type="match status" value="1"/>
</dbReference>
<dbReference type="PDB" id="2DRK">
    <property type="method" value="X-ray"/>
    <property type="resolution" value="1.42 A"/>
    <property type="chains" value="B=977-986"/>
</dbReference>
<dbReference type="InterPro" id="IPR051279">
    <property type="entry name" value="PP1-Reg/Actin-Interact_Protein"/>
</dbReference>
<proteinExistence type="evidence at protein level"/>
<reference evidence="3" key="2">
    <citation type="submission" date="2006-06" db="PDB data bank">
        <title>The crystal structure of the SH3 domain of Acanthamoeba myosin IB bound to Acan125.</title>
        <authorList>
            <person name="Houdusse A."/>
            <person name="Bahloul A."/>
            <person name="Ostap E.M."/>
        </authorList>
    </citation>
    <scope>X-RAY CRYSTALLOGRAPHY (1.42 ANGSTROMS) OF 977-986</scope>
</reference>
<dbReference type="GO" id="GO:0030027">
    <property type="term" value="C:lamellipodium"/>
    <property type="evidence" value="ECO:0007669"/>
    <property type="project" value="TreeGrafter"/>
</dbReference>